<name>A0A2N5UH28_9BASI</name>
<dbReference type="AlphaFoldDB" id="A0A2N5UH28"/>
<dbReference type="EMBL" id="PGCJ01000229">
    <property type="protein sequence ID" value="PLW37062.1"/>
    <property type="molecule type" value="Genomic_DNA"/>
</dbReference>
<gene>
    <name evidence="1" type="ORF">PCANC_16305</name>
</gene>
<keyword evidence="2" id="KW-1185">Reference proteome</keyword>
<dbReference type="Proteomes" id="UP000235388">
    <property type="component" value="Unassembled WGS sequence"/>
</dbReference>
<accession>A0A2N5UH28</accession>
<organism evidence="1 2">
    <name type="scientific">Puccinia coronata f. sp. avenae</name>
    <dbReference type="NCBI Taxonomy" id="200324"/>
    <lineage>
        <taxon>Eukaryota</taxon>
        <taxon>Fungi</taxon>
        <taxon>Dikarya</taxon>
        <taxon>Basidiomycota</taxon>
        <taxon>Pucciniomycotina</taxon>
        <taxon>Pucciniomycetes</taxon>
        <taxon>Pucciniales</taxon>
        <taxon>Pucciniaceae</taxon>
        <taxon>Puccinia</taxon>
    </lineage>
</organism>
<sequence>MAELPAKEEEEVVPEAHVWDPFGKQEIVQLLIKNSSSCKNHFDNLNKAFLKVPNLKMAMIRLMKLRLLQMPRSKPPKNYVGLDQWR</sequence>
<evidence type="ECO:0000313" key="2">
    <source>
        <dbReference type="Proteomes" id="UP000235388"/>
    </source>
</evidence>
<protein>
    <submittedName>
        <fullName evidence="1">Uncharacterized protein</fullName>
    </submittedName>
</protein>
<evidence type="ECO:0000313" key="1">
    <source>
        <dbReference type="EMBL" id="PLW37062.1"/>
    </source>
</evidence>
<proteinExistence type="predicted"/>
<comment type="caution">
    <text evidence="1">The sequence shown here is derived from an EMBL/GenBank/DDBJ whole genome shotgun (WGS) entry which is preliminary data.</text>
</comment>
<reference evidence="1 2" key="1">
    <citation type="submission" date="2017-11" db="EMBL/GenBank/DDBJ databases">
        <title>De novo assembly and phasing of dikaryotic genomes from two isolates of Puccinia coronata f. sp. avenae, the causal agent of oat crown rust.</title>
        <authorList>
            <person name="Miller M.E."/>
            <person name="Zhang Y."/>
            <person name="Omidvar V."/>
            <person name="Sperschneider J."/>
            <person name="Schwessinger B."/>
            <person name="Raley C."/>
            <person name="Palmer J.M."/>
            <person name="Garnica D."/>
            <person name="Upadhyaya N."/>
            <person name="Rathjen J."/>
            <person name="Taylor J.M."/>
            <person name="Park R.F."/>
            <person name="Dodds P.N."/>
            <person name="Hirsch C.D."/>
            <person name="Kianian S.F."/>
            <person name="Figueroa M."/>
        </authorList>
    </citation>
    <scope>NUCLEOTIDE SEQUENCE [LARGE SCALE GENOMIC DNA]</scope>
    <source>
        <strain evidence="1">12NC29</strain>
    </source>
</reference>